<dbReference type="AlphaFoldDB" id="A0A9X7AMH6"/>
<reference evidence="1 2" key="1">
    <citation type="submission" date="2017-09" db="EMBL/GenBank/DDBJ databases">
        <title>Large-scale bioinformatics analysis of Bacillus genomes uncovers conserved roles of natural products in bacterial physiology.</title>
        <authorList>
            <consortium name="Agbiome Team Llc"/>
            <person name="Bleich R.M."/>
            <person name="Grubbs K.J."/>
            <person name="Santa Maria K.C."/>
            <person name="Allen S.E."/>
            <person name="Farag S."/>
            <person name="Shank E.A."/>
            <person name="Bowers A."/>
        </authorList>
    </citation>
    <scope>NUCLEOTIDE SEQUENCE [LARGE SCALE GENOMIC DNA]</scope>
    <source>
        <strain evidence="1 2">AFS065400</strain>
    </source>
</reference>
<evidence type="ECO:0000313" key="2">
    <source>
        <dbReference type="Proteomes" id="UP000226106"/>
    </source>
</evidence>
<dbReference type="RefSeq" id="WP_098640639.1">
    <property type="nucleotide sequence ID" value="NZ_NVCO01000044.1"/>
</dbReference>
<comment type="caution">
    <text evidence="1">The sequence shown here is derived from an EMBL/GenBank/DDBJ whole genome shotgun (WGS) entry which is preliminary data.</text>
</comment>
<dbReference type="Proteomes" id="UP000226106">
    <property type="component" value="Unassembled WGS sequence"/>
</dbReference>
<gene>
    <name evidence="1" type="ORF">COK72_14940</name>
</gene>
<protein>
    <submittedName>
        <fullName evidence="1">Uncharacterized protein</fullName>
    </submittedName>
</protein>
<accession>A0A9X7AMH6</accession>
<sequence length="66" mass="8056">MDIINVLRLLKFNDHVLSLKIKTEPFNRRNLFFLEWDEKNSVVTFLENNNFLFINSNEIEKILMFH</sequence>
<dbReference type="EMBL" id="NVCO01000044">
    <property type="protein sequence ID" value="PFT45068.1"/>
    <property type="molecule type" value="Genomic_DNA"/>
</dbReference>
<proteinExistence type="predicted"/>
<organism evidence="1 2">
    <name type="scientific">Bacillus thuringiensis</name>
    <dbReference type="NCBI Taxonomy" id="1428"/>
    <lineage>
        <taxon>Bacteria</taxon>
        <taxon>Bacillati</taxon>
        <taxon>Bacillota</taxon>
        <taxon>Bacilli</taxon>
        <taxon>Bacillales</taxon>
        <taxon>Bacillaceae</taxon>
        <taxon>Bacillus</taxon>
        <taxon>Bacillus cereus group</taxon>
    </lineage>
</organism>
<name>A0A9X7AMH6_BACTU</name>
<evidence type="ECO:0000313" key="1">
    <source>
        <dbReference type="EMBL" id="PFT45068.1"/>
    </source>
</evidence>